<evidence type="ECO:0000256" key="1">
    <source>
        <dbReference type="ARBA" id="ARBA00022617"/>
    </source>
</evidence>
<dbReference type="OrthoDB" id="9793634at2"/>
<dbReference type="Proteomes" id="UP000053235">
    <property type="component" value="Unassembled WGS sequence"/>
</dbReference>
<feature type="chain" id="PRO_5005808969" evidence="5">
    <location>
        <begin position="27"/>
        <end position="159"/>
    </location>
</feature>
<dbReference type="Gene3D" id="1.10.760.10">
    <property type="entry name" value="Cytochrome c-like domain"/>
    <property type="match status" value="1"/>
</dbReference>
<reference evidence="8" key="1">
    <citation type="submission" date="2015-07" db="EMBL/GenBank/DDBJ databases">
        <authorList>
            <person name="Rodrigo-Torres Lidia"/>
            <person name="Arahal R.David."/>
        </authorList>
    </citation>
    <scope>NUCLEOTIDE SEQUENCE [LARGE SCALE GENOMIC DNA]</scope>
    <source>
        <strain evidence="8">CECT 5112</strain>
    </source>
</reference>
<dbReference type="InterPro" id="IPR036909">
    <property type="entry name" value="Cyt_c-like_dom_sf"/>
</dbReference>
<keyword evidence="2 4" id="KW-0479">Metal-binding</keyword>
<evidence type="ECO:0000256" key="4">
    <source>
        <dbReference type="PROSITE-ProRule" id="PRU00433"/>
    </source>
</evidence>
<protein>
    <submittedName>
        <fullName evidence="7">Cytochrome c</fullName>
    </submittedName>
</protein>
<dbReference type="GO" id="GO:0020037">
    <property type="term" value="F:heme binding"/>
    <property type="evidence" value="ECO:0007669"/>
    <property type="project" value="InterPro"/>
</dbReference>
<accession>A0A0M6ZUN4</accession>
<evidence type="ECO:0000313" key="7">
    <source>
        <dbReference type="EMBL" id="CTQ66007.1"/>
    </source>
</evidence>
<dbReference type="STRING" id="388408.LAX5112_00836"/>
<name>A0A0M6ZUN4_9HYPH</name>
<keyword evidence="3 4" id="KW-0408">Iron</keyword>
<feature type="signal peptide" evidence="5">
    <location>
        <begin position="1"/>
        <end position="26"/>
    </location>
</feature>
<dbReference type="RefSeq" id="WP_055670740.1">
    <property type="nucleotide sequence ID" value="NZ_CXWD01000003.1"/>
</dbReference>
<dbReference type="GO" id="GO:0009055">
    <property type="term" value="F:electron transfer activity"/>
    <property type="evidence" value="ECO:0007669"/>
    <property type="project" value="InterPro"/>
</dbReference>
<dbReference type="AlphaFoldDB" id="A0A0M6ZUN4"/>
<dbReference type="SUPFAM" id="SSF46626">
    <property type="entry name" value="Cytochrome c"/>
    <property type="match status" value="1"/>
</dbReference>
<evidence type="ECO:0000259" key="6">
    <source>
        <dbReference type="PROSITE" id="PS51007"/>
    </source>
</evidence>
<evidence type="ECO:0000256" key="5">
    <source>
        <dbReference type="SAM" id="SignalP"/>
    </source>
</evidence>
<dbReference type="PROSITE" id="PS51007">
    <property type="entry name" value="CYTC"/>
    <property type="match status" value="1"/>
</dbReference>
<dbReference type="InterPro" id="IPR009056">
    <property type="entry name" value="Cyt_c-like_dom"/>
</dbReference>
<keyword evidence="5" id="KW-0732">Signal</keyword>
<evidence type="ECO:0000256" key="2">
    <source>
        <dbReference type="ARBA" id="ARBA00022723"/>
    </source>
</evidence>
<organism evidence="7 8">
    <name type="scientific">Roseibium alexandrii</name>
    <dbReference type="NCBI Taxonomy" id="388408"/>
    <lineage>
        <taxon>Bacteria</taxon>
        <taxon>Pseudomonadati</taxon>
        <taxon>Pseudomonadota</taxon>
        <taxon>Alphaproteobacteria</taxon>
        <taxon>Hyphomicrobiales</taxon>
        <taxon>Stappiaceae</taxon>
        <taxon>Roseibium</taxon>
    </lineage>
</organism>
<dbReference type="Pfam" id="PF00034">
    <property type="entry name" value="Cytochrom_C"/>
    <property type="match status" value="1"/>
</dbReference>
<keyword evidence="1 4" id="KW-0349">Heme</keyword>
<evidence type="ECO:0000256" key="3">
    <source>
        <dbReference type="ARBA" id="ARBA00023004"/>
    </source>
</evidence>
<dbReference type="InterPro" id="IPR030999">
    <property type="entry name" value="Thiosulf_SoxX"/>
</dbReference>
<proteinExistence type="predicted"/>
<gene>
    <name evidence="7" type="ORF">LAX5112_00836</name>
</gene>
<dbReference type="GO" id="GO:0046872">
    <property type="term" value="F:metal ion binding"/>
    <property type="evidence" value="ECO:0007669"/>
    <property type="project" value="UniProtKB-KW"/>
</dbReference>
<keyword evidence="8" id="KW-1185">Reference proteome</keyword>
<dbReference type="EMBL" id="CXWD01000003">
    <property type="protein sequence ID" value="CTQ66007.1"/>
    <property type="molecule type" value="Genomic_DNA"/>
</dbReference>
<evidence type="ECO:0000313" key="8">
    <source>
        <dbReference type="Proteomes" id="UP000053235"/>
    </source>
</evidence>
<dbReference type="NCBIfam" id="TIGR04485">
    <property type="entry name" value="thiosulf_SoxX"/>
    <property type="match status" value="1"/>
</dbReference>
<sequence length="159" mass="16870">MTKGARLWGAAFATCLAGTLSVSALHAETIAPTAVEIVDMEAKSSLTGKAGDPVAGRDTFADRKKGNCLACHANADLAKLLFHGEVGPELDGVGDRWSTEQLRAIVINSKQVFGDQTIMPGFYTTALGARIADKFTDKTILSAQEVEDVVAYLLTLKEN</sequence>
<feature type="domain" description="Cytochrome c" evidence="6">
    <location>
        <begin position="51"/>
        <end position="157"/>
    </location>
</feature>